<evidence type="ECO:0000256" key="7">
    <source>
        <dbReference type="ARBA" id="ARBA00022989"/>
    </source>
</evidence>
<keyword evidence="6" id="KW-0735">Signal-anchor</keyword>
<evidence type="ECO:0000256" key="1">
    <source>
        <dbReference type="ARBA" id="ARBA00004323"/>
    </source>
</evidence>
<evidence type="ECO:0000313" key="13">
    <source>
        <dbReference type="Proteomes" id="UP000076858"/>
    </source>
</evidence>
<dbReference type="PROSITE" id="PS51257">
    <property type="entry name" value="PROKAR_LIPOPROTEIN"/>
    <property type="match status" value="1"/>
</dbReference>
<dbReference type="EMBL" id="LRGB01001361">
    <property type="protein sequence ID" value="KZS12667.1"/>
    <property type="molecule type" value="Genomic_DNA"/>
</dbReference>
<accession>A0A164VUG3</accession>
<dbReference type="Gene3D" id="3.90.550.50">
    <property type="match status" value="1"/>
</dbReference>
<evidence type="ECO:0000256" key="5">
    <source>
        <dbReference type="ARBA" id="ARBA00022692"/>
    </source>
</evidence>
<keyword evidence="9 11" id="KW-0472">Membrane</keyword>
<reference evidence="12 13" key="1">
    <citation type="submission" date="2016-03" db="EMBL/GenBank/DDBJ databases">
        <title>EvidentialGene: Evidence-directed Construction of Genes on Genomes.</title>
        <authorList>
            <person name="Gilbert D.G."/>
            <person name="Choi J.-H."/>
            <person name="Mockaitis K."/>
            <person name="Colbourne J."/>
            <person name="Pfrender M."/>
        </authorList>
    </citation>
    <scope>NUCLEOTIDE SEQUENCE [LARGE SCALE GENOMIC DNA]</scope>
    <source>
        <strain evidence="12 13">Xinb3</strain>
        <tissue evidence="12">Complete organism</tissue>
    </source>
</reference>
<dbReference type="GO" id="GO:0000139">
    <property type="term" value="C:Golgi membrane"/>
    <property type="evidence" value="ECO:0007669"/>
    <property type="project" value="UniProtKB-SubCell"/>
</dbReference>
<evidence type="ECO:0000256" key="3">
    <source>
        <dbReference type="ARBA" id="ARBA00022676"/>
    </source>
</evidence>
<keyword evidence="10" id="KW-0175">Coiled coil</keyword>
<dbReference type="GO" id="GO:0016758">
    <property type="term" value="F:hexosyltransferase activity"/>
    <property type="evidence" value="ECO:0007669"/>
    <property type="project" value="InterPro"/>
</dbReference>
<keyword evidence="4" id="KW-0808">Transferase</keyword>
<comment type="similarity">
    <text evidence="2">Belongs to the glycosyltransferase 31 family.</text>
</comment>
<evidence type="ECO:0000256" key="11">
    <source>
        <dbReference type="SAM" id="Phobius"/>
    </source>
</evidence>
<dbReference type="Pfam" id="PF01762">
    <property type="entry name" value="Galactosyl_T"/>
    <property type="match status" value="1"/>
</dbReference>
<dbReference type="AlphaFoldDB" id="A0A164VUG3"/>
<comment type="subcellular location">
    <subcellularLocation>
        <location evidence="1">Golgi apparatus membrane</location>
        <topology evidence="1">Single-pass type II membrane protein</topology>
    </subcellularLocation>
</comment>
<evidence type="ECO:0000256" key="9">
    <source>
        <dbReference type="ARBA" id="ARBA00023136"/>
    </source>
</evidence>
<evidence type="ECO:0000256" key="4">
    <source>
        <dbReference type="ARBA" id="ARBA00022679"/>
    </source>
</evidence>
<evidence type="ECO:0000256" key="6">
    <source>
        <dbReference type="ARBA" id="ARBA00022968"/>
    </source>
</evidence>
<keyword evidence="3" id="KW-0328">Glycosyltransferase</keyword>
<dbReference type="Proteomes" id="UP000076858">
    <property type="component" value="Unassembled WGS sequence"/>
</dbReference>
<comment type="caution">
    <text evidence="12">The sequence shown here is derived from an EMBL/GenBank/DDBJ whole genome shotgun (WGS) entry which is preliminary data.</text>
</comment>
<evidence type="ECO:0000256" key="10">
    <source>
        <dbReference type="SAM" id="Coils"/>
    </source>
</evidence>
<dbReference type="InterPro" id="IPR002659">
    <property type="entry name" value="Glyco_trans_31"/>
</dbReference>
<protein>
    <recommendedName>
        <fullName evidence="14">Lactosylceramide</fullName>
    </recommendedName>
</protein>
<keyword evidence="13" id="KW-1185">Reference proteome</keyword>
<sequence length="696" mass="78722">MLSPRMVRFSTVARVLLPVLVVSTFVIGCSLVANLMSPTSQQMLTARPCCEQQLQPMASDAIRNLILEKEILQSKLNEFLNEGRKSFLLKSAKFLRRENLKLLAKLKVYEQERRRKAEQSTIASSETLVGETNLSQIKKVTVNRDFFDYISNCLRDSPYAGVENYTRYAVARLGLAPLTNVEPLLPEFGPVINDVLSFRYPISVAASCPSAALSGKSTVFIAVISATMNFHQRTTIRRTWKSHVQAVHRNGPLAIAGFAFILGLSEDDGTQRRIEEESQLYGDVIQIGMSDFYRNLPLKIAGLLNWLRSHCAGEIDFLLKVDDDVYVNVSNLAHFVHSYRHSNMSVFGSGTPIKGHAYREGKWQISYAEWPWIEYPPYILGAISLISGSSILPLLAACQTTPMLPFEDVYFFGLCVEKAGIKTLHLSDRTGPFRRSVHHTPTVCDVNAMVAWRMNDAGVTKLRELMESSHQVAEDVYTNKTQLLLAITFIVALSLRSAISMKLNVRFVGSNSFADDRHPDAGSRAVDFFDRRYFDTRNYLVSHVDSDLFHRSRMPVKKYTKEDVVKCFDFLSSSRQSGNHRPMHFAFVGDSTVRQHFVSFLKWIPDYDRKTTASNSSAFAEYYFHEDRNVTSALLNNLRVSFYWRDLIREEVLADFERWTSASNDGNSTSSPDFILLGTVESFHFSLLSLSGRVIG</sequence>
<evidence type="ECO:0000256" key="8">
    <source>
        <dbReference type="ARBA" id="ARBA00023034"/>
    </source>
</evidence>
<feature type="transmembrane region" description="Helical" evidence="11">
    <location>
        <begin position="12"/>
        <end position="33"/>
    </location>
</feature>
<gene>
    <name evidence="12" type="ORF">APZ42_022812</name>
</gene>
<keyword evidence="5 11" id="KW-0812">Transmembrane</keyword>
<dbReference type="OrthoDB" id="2139606at2759"/>
<dbReference type="PANTHER" id="PTHR11214:SF334">
    <property type="entry name" value="HEXOSYLTRANSFERASE"/>
    <property type="match status" value="1"/>
</dbReference>
<proteinExistence type="inferred from homology"/>
<name>A0A164VUG3_9CRUS</name>
<keyword evidence="8" id="KW-0333">Golgi apparatus</keyword>
<evidence type="ECO:0000256" key="2">
    <source>
        <dbReference type="ARBA" id="ARBA00008661"/>
    </source>
</evidence>
<keyword evidence="7 11" id="KW-1133">Transmembrane helix</keyword>
<feature type="coiled-coil region" evidence="10">
    <location>
        <begin position="62"/>
        <end position="112"/>
    </location>
</feature>
<dbReference type="GO" id="GO:0006493">
    <property type="term" value="P:protein O-linked glycosylation"/>
    <property type="evidence" value="ECO:0007669"/>
    <property type="project" value="TreeGrafter"/>
</dbReference>
<dbReference type="PANTHER" id="PTHR11214">
    <property type="entry name" value="BETA-1,3-N-ACETYLGLUCOSAMINYLTRANSFERASE"/>
    <property type="match status" value="1"/>
</dbReference>
<organism evidence="12 13">
    <name type="scientific">Daphnia magna</name>
    <dbReference type="NCBI Taxonomy" id="35525"/>
    <lineage>
        <taxon>Eukaryota</taxon>
        <taxon>Metazoa</taxon>
        <taxon>Ecdysozoa</taxon>
        <taxon>Arthropoda</taxon>
        <taxon>Crustacea</taxon>
        <taxon>Branchiopoda</taxon>
        <taxon>Diplostraca</taxon>
        <taxon>Cladocera</taxon>
        <taxon>Anomopoda</taxon>
        <taxon>Daphniidae</taxon>
        <taxon>Daphnia</taxon>
    </lineage>
</organism>
<evidence type="ECO:0008006" key="14">
    <source>
        <dbReference type="Google" id="ProtNLM"/>
    </source>
</evidence>
<evidence type="ECO:0000313" key="12">
    <source>
        <dbReference type="EMBL" id="KZS12667.1"/>
    </source>
</evidence>